<reference evidence="1" key="1">
    <citation type="submission" date="2020-05" db="EMBL/GenBank/DDBJ databases">
        <title>Large-scale comparative analyses of tick genomes elucidate their genetic diversity and vector capacities.</title>
        <authorList>
            <person name="Jia N."/>
            <person name="Wang J."/>
            <person name="Shi W."/>
            <person name="Du L."/>
            <person name="Sun Y."/>
            <person name="Zhan W."/>
            <person name="Jiang J."/>
            <person name="Wang Q."/>
            <person name="Zhang B."/>
            <person name="Ji P."/>
            <person name="Sakyi L.B."/>
            <person name="Cui X."/>
            <person name="Yuan T."/>
            <person name="Jiang B."/>
            <person name="Yang W."/>
            <person name="Lam T.T.-Y."/>
            <person name="Chang Q."/>
            <person name="Ding S."/>
            <person name="Wang X."/>
            <person name="Zhu J."/>
            <person name="Ruan X."/>
            <person name="Zhao L."/>
            <person name="Wei J."/>
            <person name="Que T."/>
            <person name="Du C."/>
            <person name="Cheng J."/>
            <person name="Dai P."/>
            <person name="Han X."/>
            <person name="Huang E."/>
            <person name="Gao Y."/>
            <person name="Liu J."/>
            <person name="Shao H."/>
            <person name="Ye R."/>
            <person name="Li L."/>
            <person name="Wei W."/>
            <person name="Wang X."/>
            <person name="Wang C."/>
            <person name="Yang T."/>
            <person name="Huo Q."/>
            <person name="Li W."/>
            <person name="Guo W."/>
            <person name="Chen H."/>
            <person name="Zhou L."/>
            <person name="Ni X."/>
            <person name="Tian J."/>
            <person name="Zhou Y."/>
            <person name="Sheng Y."/>
            <person name="Liu T."/>
            <person name="Pan Y."/>
            <person name="Xia L."/>
            <person name="Li J."/>
            <person name="Zhao F."/>
            <person name="Cao W."/>
        </authorList>
    </citation>
    <scope>NUCLEOTIDE SEQUENCE</scope>
    <source>
        <strain evidence="1">Hyas-2018</strain>
    </source>
</reference>
<proteinExistence type="predicted"/>
<protein>
    <submittedName>
        <fullName evidence="1">Uncharacterized protein</fullName>
    </submittedName>
</protein>
<gene>
    <name evidence="1" type="ORF">HPB50_002241</name>
</gene>
<evidence type="ECO:0000313" key="2">
    <source>
        <dbReference type="Proteomes" id="UP000821845"/>
    </source>
</evidence>
<organism evidence="1 2">
    <name type="scientific">Hyalomma asiaticum</name>
    <name type="common">Tick</name>
    <dbReference type="NCBI Taxonomy" id="266040"/>
    <lineage>
        <taxon>Eukaryota</taxon>
        <taxon>Metazoa</taxon>
        <taxon>Ecdysozoa</taxon>
        <taxon>Arthropoda</taxon>
        <taxon>Chelicerata</taxon>
        <taxon>Arachnida</taxon>
        <taxon>Acari</taxon>
        <taxon>Parasitiformes</taxon>
        <taxon>Ixodida</taxon>
        <taxon>Ixodoidea</taxon>
        <taxon>Ixodidae</taxon>
        <taxon>Hyalomminae</taxon>
        <taxon>Hyalomma</taxon>
    </lineage>
</organism>
<comment type="caution">
    <text evidence="1">The sequence shown here is derived from an EMBL/GenBank/DDBJ whole genome shotgun (WGS) entry which is preliminary data.</text>
</comment>
<sequence>MAERVSEIQSSIEFLSSKYDSVISNTEANQAEITRLHTEVSSLSSTVVAQAELLDKLRSEVNDLEQYSRKCNFEVHGLPYKPNEDLRSIMTELAQNLGISDFQPTAITAIHRLPSKTDSIPPILVQTSDVASKDKWLDAKKGLSSLAQTGSFPRLYFNENLTRHNKDLFRLTRLKGKEKGFKSVWTKNGKIFAKKCEGASLIRVEREYDLEKIC</sequence>
<dbReference type="Proteomes" id="UP000821845">
    <property type="component" value="Chromosome 1"/>
</dbReference>
<accession>A0ACB7TDB9</accession>
<dbReference type="EMBL" id="CM023481">
    <property type="protein sequence ID" value="KAH6944174.1"/>
    <property type="molecule type" value="Genomic_DNA"/>
</dbReference>
<evidence type="ECO:0000313" key="1">
    <source>
        <dbReference type="EMBL" id="KAH6944174.1"/>
    </source>
</evidence>
<keyword evidence="2" id="KW-1185">Reference proteome</keyword>
<name>A0ACB7TDB9_HYAAI</name>